<name>A0ABW8SJS3_9CLOT</name>
<dbReference type="Pfam" id="PF13936">
    <property type="entry name" value="HTH_38"/>
    <property type="match status" value="1"/>
</dbReference>
<evidence type="ECO:0000259" key="1">
    <source>
        <dbReference type="Pfam" id="PF13936"/>
    </source>
</evidence>
<gene>
    <name evidence="2" type="ORF">ACJDU8_10715</name>
</gene>
<dbReference type="EMBL" id="JBJHZX010000014">
    <property type="protein sequence ID" value="MFL0196033.1"/>
    <property type="molecule type" value="Genomic_DNA"/>
</dbReference>
<sequence>MENSNDRYRKHLTFQDRYDIEEGLNHAYSLTHIVEMVGKDKSTVYRFVFCIIEW</sequence>
<dbReference type="InterPro" id="IPR025246">
    <property type="entry name" value="IS30-like_HTH"/>
</dbReference>
<dbReference type="RefSeq" id="WP_406792149.1">
    <property type="nucleotide sequence ID" value="NZ_JBJHZX010000014.1"/>
</dbReference>
<feature type="domain" description="Transposase IS30-like HTH" evidence="1">
    <location>
        <begin position="9"/>
        <end position="46"/>
    </location>
</feature>
<dbReference type="Proteomes" id="UP001623660">
    <property type="component" value="Unassembled WGS sequence"/>
</dbReference>
<reference evidence="2 3" key="1">
    <citation type="submission" date="2024-11" db="EMBL/GenBank/DDBJ databases">
        <authorList>
            <person name="Heng Y.C."/>
            <person name="Lim A.C.H."/>
            <person name="Lee J.K.Y."/>
            <person name="Kittelmann S."/>
        </authorList>
    </citation>
    <scope>NUCLEOTIDE SEQUENCE [LARGE SCALE GENOMIC DNA]</scope>
    <source>
        <strain evidence="2 3">WILCCON 0269</strain>
    </source>
</reference>
<evidence type="ECO:0000313" key="2">
    <source>
        <dbReference type="EMBL" id="MFL0196033.1"/>
    </source>
</evidence>
<comment type="caution">
    <text evidence="2">The sequence shown here is derived from an EMBL/GenBank/DDBJ whole genome shotgun (WGS) entry which is preliminary data.</text>
</comment>
<evidence type="ECO:0000313" key="3">
    <source>
        <dbReference type="Proteomes" id="UP001623660"/>
    </source>
</evidence>
<proteinExistence type="predicted"/>
<keyword evidence="3" id="KW-1185">Reference proteome</keyword>
<protein>
    <submittedName>
        <fullName evidence="2">Helix-turn-helix domain-containing protein</fullName>
    </submittedName>
</protein>
<organism evidence="2 3">
    <name type="scientific">Candidatus Clostridium eludens</name>
    <dbReference type="NCBI Taxonomy" id="3381663"/>
    <lineage>
        <taxon>Bacteria</taxon>
        <taxon>Bacillati</taxon>
        <taxon>Bacillota</taxon>
        <taxon>Clostridia</taxon>
        <taxon>Eubacteriales</taxon>
        <taxon>Clostridiaceae</taxon>
        <taxon>Clostridium</taxon>
    </lineage>
</organism>
<accession>A0ABW8SJS3</accession>